<dbReference type="RefSeq" id="WP_065700818.1">
    <property type="nucleotide sequence ID" value="NZ_CP049211.1"/>
</dbReference>
<accession>A0AAE7R8S9</accession>
<dbReference type="Proteomes" id="UP000822331">
    <property type="component" value="Unassembled WGS sequence"/>
</dbReference>
<sequence length="222" mass="24922">MTPDTITVADYTFRIARAEITGWLQVDADDGTNLNMASGYGLNWQIEVRAEEYPLTDEDGNLITMIEPVFSHQNPSVVVRDWRDWGGQQIVYDHDTSDPSQEVPTFAISGGDRLAVSTLRIGSRKGHRFPFEWFGACWPGIDERSGLDPFRIVGTITASTFTVIFNEQDGEPSEIAKCLLQAHCPMQGLQLRDVRQPYATSKSLPDRIRQVMHATFETDPSL</sequence>
<evidence type="ECO:0000313" key="1">
    <source>
        <dbReference type="EMBL" id="NTF39943.1"/>
    </source>
</evidence>
<dbReference type="KEGG" id="arui:G6M88_25805"/>
<evidence type="ECO:0000313" key="2">
    <source>
        <dbReference type="EMBL" id="QTG03860.1"/>
    </source>
</evidence>
<organism evidence="2 3">
    <name type="scientific">Agrobacterium rubi</name>
    <dbReference type="NCBI Taxonomy" id="28099"/>
    <lineage>
        <taxon>Bacteria</taxon>
        <taxon>Pseudomonadati</taxon>
        <taxon>Pseudomonadota</taxon>
        <taxon>Alphaproteobacteria</taxon>
        <taxon>Hyphomicrobiales</taxon>
        <taxon>Rhizobiaceae</taxon>
        <taxon>Rhizobium/Agrobacterium group</taxon>
        <taxon>Agrobacterium</taxon>
    </lineage>
</organism>
<dbReference type="EMBL" id="CP049211">
    <property type="protein sequence ID" value="QTG03860.1"/>
    <property type="molecule type" value="Genomic_DNA"/>
</dbReference>
<keyword evidence="4" id="KW-1185">Reference proteome</keyword>
<dbReference type="AlphaFoldDB" id="A0AAE7R8S9"/>
<reference evidence="1 4" key="1">
    <citation type="journal article" date="2020" name="Science">
        <title>Unexpected conservation and global transmission of agrobacterial virulence plasmids.</title>
        <authorList>
            <person name="Weisberg A.J."/>
            <person name="Davis E.W. 2nd"/>
            <person name="Tabima J."/>
            <person name="Belcher M.S."/>
            <person name="Miller M."/>
            <person name="Kuo C.H."/>
            <person name="Loper J.E."/>
            <person name="Grunwald N.J."/>
            <person name="Putnam M.L."/>
            <person name="Chang J.H."/>
        </authorList>
    </citation>
    <scope>NUCLEOTIDE SEQUENCE [LARGE SCALE GENOMIC DNA]</scope>
    <source>
        <strain evidence="1 4">A19/93</strain>
    </source>
</reference>
<reference evidence="2" key="2">
    <citation type="submission" date="2020-02" db="EMBL/GenBank/DDBJ databases">
        <title>Unexpected conservation and global transmission of agrobacterial virulence plasmids.</title>
        <authorList>
            <person name="Weisberg A.J."/>
            <person name="Davis E.W. II"/>
            <person name="Tabima J.R."/>
            <person name="Belcher M.S."/>
            <person name="Miller M."/>
            <person name="Kuo C.-H."/>
            <person name="Loper J.E."/>
            <person name="Grunwald N.J."/>
            <person name="Putnam M.L."/>
            <person name="Chang J.H."/>
        </authorList>
    </citation>
    <scope>NUCLEOTIDE SEQUENCE</scope>
    <source>
        <strain evidence="2">W2/73</strain>
        <plasmid evidence="2">pW2_73_4</plasmid>
    </source>
</reference>
<protein>
    <submittedName>
        <fullName evidence="2">Uncharacterized protein</fullName>
    </submittedName>
</protein>
<keyword evidence="2" id="KW-0614">Plasmid</keyword>
<geneLocation type="plasmid" evidence="2 3">
    <name>pW2_73_4</name>
</geneLocation>
<dbReference type="EMBL" id="JAAMCP010000017">
    <property type="protein sequence ID" value="NTF39943.1"/>
    <property type="molecule type" value="Genomic_DNA"/>
</dbReference>
<gene>
    <name evidence="1" type="ORF">G6L72_24995</name>
    <name evidence="2" type="ORF">G6M88_25805</name>
</gene>
<name>A0AAE7R8S9_9HYPH</name>
<dbReference type="Proteomes" id="UP000663912">
    <property type="component" value="Plasmid pW2_73_4"/>
</dbReference>
<evidence type="ECO:0000313" key="3">
    <source>
        <dbReference type="Proteomes" id="UP000663912"/>
    </source>
</evidence>
<evidence type="ECO:0000313" key="4">
    <source>
        <dbReference type="Proteomes" id="UP000822331"/>
    </source>
</evidence>
<proteinExistence type="predicted"/>